<name>A0ABQ6Z9M3_9GAMM</name>
<reference evidence="5 6" key="1">
    <citation type="submission" date="2017-10" db="EMBL/GenBank/DDBJ databases">
        <title>Whole genome sequencing of members of genus Pseudoxanthomonas.</title>
        <authorList>
            <person name="Kumar S."/>
            <person name="Bansal K."/>
            <person name="Kaur A."/>
            <person name="Patil P."/>
            <person name="Sharma S."/>
            <person name="Patil P.B."/>
        </authorList>
    </citation>
    <scope>NUCLEOTIDE SEQUENCE [LARGE SCALE GENOMIC DNA]</scope>
    <source>
        <strain evidence="5 6">DSM 17801</strain>
    </source>
</reference>
<dbReference type="Pfam" id="PF00149">
    <property type="entry name" value="Metallophos"/>
    <property type="match status" value="1"/>
</dbReference>
<feature type="chain" id="PRO_5047401611" evidence="1">
    <location>
        <begin position="26"/>
        <end position="532"/>
    </location>
</feature>
<feature type="domain" description="Calcineurin-like phosphoesterase" evidence="2">
    <location>
        <begin position="137"/>
        <end position="325"/>
    </location>
</feature>
<dbReference type="PANTHER" id="PTHR43143:SF6">
    <property type="entry name" value="BLL3016 PROTEIN"/>
    <property type="match status" value="1"/>
</dbReference>
<organism evidence="5 6">
    <name type="scientific">Pseudoxanthomonas daejeonensis</name>
    <dbReference type="NCBI Taxonomy" id="266062"/>
    <lineage>
        <taxon>Bacteria</taxon>
        <taxon>Pseudomonadati</taxon>
        <taxon>Pseudomonadota</taxon>
        <taxon>Gammaproteobacteria</taxon>
        <taxon>Lysobacterales</taxon>
        <taxon>Lysobacteraceae</taxon>
        <taxon>Pseudoxanthomonas</taxon>
    </lineage>
</organism>
<dbReference type="PANTHER" id="PTHR43143">
    <property type="entry name" value="METALLOPHOSPHOESTERASE, CALCINEURIN SUPERFAMILY"/>
    <property type="match status" value="1"/>
</dbReference>
<dbReference type="InterPro" id="IPR032285">
    <property type="entry name" value="Metallophos_N"/>
</dbReference>
<keyword evidence="1" id="KW-0732">Signal</keyword>
<dbReference type="Pfam" id="PF16370">
    <property type="entry name" value="MetallophosC"/>
    <property type="match status" value="1"/>
</dbReference>
<evidence type="ECO:0000313" key="5">
    <source>
        <dbReference type="EMBL" id="KAF1696354.1"/>
    </source>
</evidence>
<dbReference type="InterPro" id="IPR032288">
    <property type="entry name" value="Metallophos_C"/>
</dbReference>
<evidence type="ECO:0000259" key="4">
    <source>
        <dbReference type="Pfam" id="PF16371"/>
    </source>
</evidence>
<feature type="domain" description="Calcineurin-like phosphoesterase N-terminal" evidence="4">
    <location>
        <begin position="47"/>
        <end position="108"/>
    </location>
</feature>
<protein>
    <submittedName>
        <fullName evidence="5">Calcineurin phosphoesterase</fullName>
    </submittedName>
</protein>
<proteinExistence type="predicted"/>
<dbReference type="InterPro" id="IPR029052">
    <property type="entry name" value="Metallo-depent_PP-like"/>
</dbReference>
<dbReference type="SUPFAM" id="SSF56300">
    <property type="entry name" value="Metallo-dependent phosphatases"/>
    <property type="match status" value="1"/>
</dbReference>
<dbReference type="RefSeq" id="WP_162408661.1">
    <property type="nucleotide sequence ID" value="NZ_PDWN01000003.1"/>
</dbReference>
<dbReference type="Proteomes" id="UP000788419">
    <property type="component" value="Unassembled WGS sequence"/>
</dbReference>
<dbReference type="Gene3D" id="3.60.21.10">
    <property type="match status" value="1"/>
</dbReference>
<evidence type="ECO:0000256" key="1">
    <source>
        <dbReference type="SAM" id="SignalP"/>
    </source>
</evidence>
<dbReference type="InterPro" id="IPR051918">
    <property type="entry name" value="STPP_CPPED1"/>
</dbReference>
<evidence type="ECO:0000259" key="2">
    <source>
        <dbReference type="Pfam" id="PF00149"/>
    </source>
</evidence>
<feature type="signal peptide" evidence="1">
    <location>
        <begin position="1"/>
        <end position="25"/>
    </location>
</feature>
<gene>
    <name evidence="5" type="ORF">CSC65_03820</name>
</gene>
<feature type="domain" description="Calcineurin-like phosphoesterase C-terminal" evidence="3">
    <location>
        <begin position="345"/>
        <end position="514"/>
    </location>
</feature>
<comment type="caution">
    <text evidence="5">The sequence shown here is derived from an EMBL/GenBank/DDBJ whole genome shotgun (WGS) entry which is preliminary data.</text>
</comment>
<accession>A0ABQ6Z9M3</accession>
<sequence length="532" mass="56955">MRSVSTLLLACAFAAPVAAVPAAMASTVSGHVYLERDGRAGRGPGDPGVAAVAVSNGSDIVRTDAQGRYTIPFEPGQAVFVVKPAAHRFIAGADGLPAFWRRIPATVQASERAGVDFGLLEGALPAAPAKSMDGFQVLLFTDTQVKGARDIDYYRRDIVEPIIGRHDAALGMTLGDLVDDEIQLYPALNAVTARLGVPWFHVPGNHDVDPGATGDAASLASWKAVYGPDTYAVEEGNAAFVFLDNVVVQPGTGPGYIGGLREDQFRFIENYLAQLPPGRLLVLGMHIPVFDTGGRETFRAADRARLFALLKDHPRLLLLSGHSHHQQHYWHTARDGWQGAAPLHEYNVGAACGAFWSGAPDAAGIPDATMADGTPNGYGLLSVHDDGGYALAFHPARMPAAAPAFNQSMALHAPRVLRRGAYPAWGVFANVFMGDADTRVEYRIDGGQWKPMRRVERADPRLLVENVADDLATPLRGFDRSPEAVDSTHLWRGALATDLATGGHRVEVRAFDRWQGEATATTSYTLQDAGAD</sequence>
<evidence type="ECO:0000259" key="3">
    <source>
        <dbReference type="Pfam" id="PF16370"/>
    </source>
</evidence>
<dbReference type="EMBL" id="PDWN01000003">
    <property type="protein sequence ID" value="KAF1696354.1"/>
    <property type="molecule type" value="Genomic_DNA"/>
</dbReference>
<dbReference type="InterPro" id="IPR004843">
    <property type="entry name" value="Calcineurin-like_PHP"/>
</dbReference>
<dbReference type="Pfam" id="PF16371">
    <property type="entry name" value="MetallophosN"/>
    <property type="match status" value="1"/>
</dbReference>
<keyword evidence="6" id="KW-1185">Reference proteome</keyword>
<evidence type="ECO:0000313" key="6">
    <source>
        <dbReference type="Proteomes" id="UP000788419"/>
    </source>
</evidence>